<sequence>MDTPLGAEKTSGRSPDALFGITHVSLHMREGIYLSDKQLFKPG</sequence>
<evidence type="ECO:0000313" key="1">
    <source>
        <dbReference type="EMBL" id="CDL11132.1"/>
    </source>
</evidence>
<dbReference type="AlphaFoldDB" id="W1DQM9"/>
<accession>W1DQM9</accession>
<organism evidence="1 2">
    <name type="scientific">Klebsiella pneumoniae IS43</name>
    <dbReference type="NCBI Taxonomy" id="1432552"/>
    <lineage>
        <taxon>Bacteria</taxon>
        <taxon>Pseudomonadati</taxon>
        <taxon>Pseudomonadota</taxon>
        <taxon>Gammaproteobacteria</taxon>
        <taxon>Enterobacterales</taxon>
        <taxon>Enterobacteriaceae</taxon>
        <taxon>Klebsiella/Raoultella group</taxon>
        <taxon>Klebsiella</taxon>
        <taxon>Klebsiella pneumoniae complex</taxon>
    </lineage>
</organism>
<keyword evidence="2" id="KW-1185">Reference proteome</keyword>
<reference evidence="1" key="1">
    <citation type="submission" date="2013-10" db="EMBL/GenBank/DDBJ databases">
        <title>Antibiotic resistance diversity of beta-lactamase producers in the General Hospital Vienna.</title>
        <authorList>
            <person name="Barisic I."/>
            <person name="Mitteregger D."/>
            <person name="Hirschl A.M."/>
            <person name="Noehammer C."/>
            <person name="Wiesinger-Mayr H."/>
        </authorList>
    </citation>
    <scope>NUCLEOTIDE SEQUENCE [LARGE SCALE GENOMIC DNA]</scope>
    <source>
        <strain evidence="1">IS43</strain>
    </source>
</reference>
<comment type="caution">
    <text evidence="1">The sequence shown here is derived from an EMBL/GenBank/DDBJ whole genome shotgun (WGS) entry which is preliminary data.</text>
</comment>
<proteinExistence type="predicted"/>
<dbReference type="EMBL" id="CBWK010000612">
    <property type="protein sequence ID" value="CDL11132.1"/>
    <property type="molecule type" value="Genomic_DNA"/>
</dbReference>
<evidence type="ECO:0000313" key="2">
    <source>
        <dbReference type="Proteomes" id="UP000019183"/>
    </source>
</evidence>
<dbReference type="Proteomes" id="UP000019183">
    <property type="component" value="Unassembled WGS sequence"/>
</dbReference>
<protein>
    <submittedName>
        <fullName evidence="1">Uncharacterized protein</fullName>
    </submittedName>
</protein>
<name>W1DQM9_KLEPN</name>